<accession>A0A377L485</accession>
<dbReference type="Proteomes" id="UP000220669">
    <property type="component" value="Unassembled WGS sequence"/>
</dbReference>
<keyword evidence="1" id="KW-1133">Transmembrane helix</keyword>
<keyword evidence="1" id="KW-0472">Membrane</keyword>
<dbReference type="AlphaFoldDB" id="A0A377L485"/>
<dbReference type="PANTHER" id="PTHR37305">
    <property type="entry name" value="INTEGRAL MEMBRANE PROTEIN-RELATED"/>
    <property type="match status" value="1"/>
</dbReference>
<feature type="transmembrane region" description="Helical" evidence="1">
    <location>
        <begin position="165"/>
        <end position="186"/>
    </location>
</feature>
<feature type="transmembrane region" description="Helical" evidence="1">
    <location>
        <begin position="212"/>
        <end position="240"/>
    </location>
</feature>
<dbReference type="GO" id="GO:0005886">
    <property type="term" value="C:plasma membrane"/>
    <property type="evidence" value="ECO:0007669"/>
    <property type="project" value="UniProtKB-SubCell"/>
</dbReference>
<dbReference type="EMBL" id="PDEB01000004">
    <property type="protein sequence ID" value="PEH44481.1"/>
    <property type="molecule type" value="Genomic_DNA"/>
</dbReference>
<dbReference type="GO" id="GO:0140359">
    <property type="term" value="F:ABC-type transporter activity"/>
    <property type="evidence" value="ECO:0007669"/>
    <property type="project" value="InterPro"/>
</dbReference>
<evidence type="ECO:0000256" key="1">
    <source>
        <dbReference type="SAM" id="Phobius"/>
    </source>
</evidence>
<dbReference type="Pfam" id="PF12679">
    <property type="entry name" value="ABC2_membrane_2"/>
    <property type="match status" value="1"/>
</dbReference>
<feature type="transmembrane region" description="Helical" evidence="1">
    <location>
        <begin position="296"/>
        <end position="313"/>
    </location>
</feature>
<keyword evidence="1" id="KW-0812">Transmembrane</keyword>
<dbReference type="RefSeq" id="WP_005876421.1">
    <property type="nucleotide sequence ID" value="NZ_CABGIQ010000011.1"/>
</dbReference>
<organism evidence="2 3">
    <name type="scientific">Enterococcus durans</name>
    <dbReference type="NCBI Taxonomy" id="53345"/>
    <lineage>
        <taxon>Bacteria</taxon>
        <taxon>Bacillati</taxon>
        <taxon>Bacillota</taxon>
        <taxon>Bacilli</taxon>
        <taxon>Lactobacillales</taxon>
        <taxon>Enterococcaceae</taxon>
        <taxon>Enterococcus</taxon>
    </lineage>
</organism>
<protein>
    <submittedName>
        <fullName evidence="2">ABC transporter permease</fullName>
    </submittedName>
</protein>
<reference evidence="2 3" key="1">
    <citation type="submission" date="2017-09" db="EMBL/GenBank/DDBJ databases">
        <title>FDA dAtabase for Regulatory Grade micrObial Sequences (FDA-ARGOS): Supporting development and validation of Infectious Disease Dx tests.</title>
        <authorList>
            <person name="Minogue T."/>
            <person name="Wolcott M."/>
            <person name="Wasieloski L."/>
            <person name="Aguilar W."/>
            <person name="Moore D."/>
            <person name="Tallon L.J."/>
            <person name="Sadzewicz L."/>
            <person name="Ott S."/>
            <person name="Zhao X."/>
            <person name="Nagaraj S."/>
            <person name="Vavikolanu K."/>
            <person name="Aluvathingal J."/>
            <person name="Nadendla S."/>
            <person name="Sichtig H."/>
        </authorList>
    </citation>
    <scope>NUCLEOTIDE SEQUENCE [LARGE SCALE GENOMIC DNA]</scope>
    <source>
        <strain evidence="2 3">FDAARGOS_396</strain>
    </source>
</reference>
<evidence type="ECO:0000313" key="2">
    <source>
        <dbReference type="EMBL" id="PEH44481.1"/>
    </source>
</evidence>
<evidence type="ECO:0000313" key="3">
    <source>
        <dbReference type="Proteomes" id="UP000220669"/>
    </source>
</evidence>
<feature type="transmembrane region" description="Helical" evidence="1">
    <location>
        <begin position="268"/>
        <end position="289"/>
    </location>
</feature>
<name>A0A377L485_9ENTE</name>
<feature type="transmembrane region" description="Helical" evidence="1">
    <location>
        <begin position="349"/>
        <end position="371"/>
    </location>
</feature>
<sequence length="386" mass="44291">MQILKFEFLKIFKNKSFIGAWVVLLMSIMAIIFIGFFHSQLMSDKHSSISGRSAGERNLEFAEKYKGELTDKKVKTIITDYLDIYQEKVKEKKQIFDYFQWTVVDTFTPVTEQDIYMEMIDSVRAKKTYTIDNVKILSMHDVGYKTKKFPIYIGNFMTWTDLLQVSANAFIPIALFVILFCSILFANDTSKNLVTLLLSTRFGRTKMIRSKIIVGTVLTIGTFLVAQLIILTVFGCFYGFSGWDTSVQANLDWRIVDFPLEWNMLQTYIFGICFHLIGLLFVSGFTMLVSSLCSSPFSALAISLGLFFVPQALKQLLVTGLPNKILYLFPINTFEIDKVLLWMSRDNMFFFHSFIANISLIAMVMLGMKFGSDLLVYLRMKKLSLA</sequence>
<dbReference type="OrthoDB" id="2939831at2"/>
<gene>
    <name evidence="2" type="ORF">CRM96_05460</name>
</gene>
<feature type="transmembrane region" description="Helical" evidence="1">
    <location>
        <begin position="20"/>
        <end position="38"/>
    </location>
</feature>
<proteinExistence type="predicted"/>
<comment type="caution">
    <text evidence="2">The sequence shown here is derived from an EMBL/GenBank/DDBJ whole genome shotgun (WGS) entry which is preliminary data.</text>
</comment>
<dbReference type="PANTHER" id="PTHR37305:SF1">
    <property type="entry name" value="MEMBRANE PROTEIN"/>
    <property type="match status" value="1"/>
</dbReference>